<evidence type="ECO:0000256" key="3">
    <source>
        <dbReference type="ARBA" id="ARBA00023163"/>
    </source>
</evidence>
<dbReference type="PROSITE" id="PS00041">
    <property type="entry name" value="HTH_ARAC_FAMILY_1"/>
    <property type="match status" value="1"/>
</dbReference>
<gene>
    <name evidence="5" type="ORF">E1956_30950</name>
</gene>
<evidence type="ECO:0000313" key="5">
    <source>
        <dbReference type="EMBL" id="QBR01590.1"/>
    </source>
</evidence>
<accession>A0A4P7D449</accession>
<reference evidence="5 6" key="1">
    <citation type="submission" date="2019-03" db="EMBL/GenBank/DDBJ databases">
        <title>Paraburkholderia sp. 7MH5, isolated from subtropical forest soil.</title>
        <authorList>
            <person name="Gao Z.-H."/>
            <person name="Qiu L.-H."/>
        </authorList>
    </citation>
    <scope>NUCLEOTIDE SEQUENCE [LARGE SCALE GENOMIC DNA]</scope>
    <source>
        <strain evidence="5 6">7MH5</strain>
    </source>
</reference>
<feature type="domain" description="HTH araC/xylS-type" evidence="4">
    <location>
        <begin position="217"/>
        <end position="315"/>
    </location>
</feature>
<evidence type="ECO:0000256" key="2">
    <source>
        <dbReference type="ARBA" id="ARBA00023125"/>
    </source>
</evidence>
<dbReference type="Gene3D" id="1.10.10.60">
    <property type="entry name" value="Homeodomain-like"/>
    <property type="match status" value="2"/>
</dbReference>
<dbReference type="RefSeq" id="WP_134756404.1">
    <property type="nucleotide sequence ID" value="NZ_CP038150.1"/>
</dbReference>
<organism evidence="5 6">
    <name type="scientific">Paraburkholderia pallida</name>
    <dbReference type="NCBI Taxonomy" id="2547399"/>
    <lineage>
        <taxon>Bacteria</taxon>
        <taxon>Pseudomonadati</taxon>
        <taxon>Pseudomonadota</taxon>
        <taxon>Betaproteobacteria</taxon>
        <taxon>Burkholderiales</taxon>
        <taxon>Burkholderiaceae</taxon>
        <taxon>Paraburkholderia</taxon>
    </lineage>
</organism>
<dbReference type="InterPro" id="IPR018060">
    <property type="entry name" value="HTH_AraC"/>
</dbReference>
<sequence>MKALPERSAILTAPLEAGSTPPLIVRETSWRCDARRQGTRSSSQDRSLGFSRWTLGAPCAAPVANQGEGAFHTIAVSLQSTDLRFSHGARVIHDGRVTPGVTQITQTGQGVSALFRAPCDVLHLYVPQALLHECYAHVCGRPPAQEVMLGNAAIVPDVAVSRLACALVWAHAEGSTVNELFADCVGIAIVTRLLSREIHGGRKSQRTVTELPRWRLKRAIEFIDAHLSDPIGLEDIAQSTGLTRMHFAAQFRVATGMSPHNYLLQRRVELAQLLLATSGRSVLDIALETGFRSQAHFTTVFRQRVGETPARYRAQVAEELSCET</sequence>
<keyword evidence="3" id="KW-0804">Transcription</keyword>
<dbReference type="EMBL" id="CP038150">
    <property type="protein sequence ID" value="QBR01590.1"/>
    <property type="molecule type" value="Genomic_DNA"/>
</dbReference>
<dbReference type="OrthoDB" id="9816344at2"/>
<keyword evidence="6" id="KW-1185">Reference proteome</keyword>
<evidence type="ECO:0000256" key="1">
    <source>
        <dbReference type="ARBA" id="ARBA00023015"/>
    </source>
</evidence>
<dbReference type="SMART" id="SM00342">
    <property type="entry name" value="HTH_ARAC"/>
    <property type="match status" value="1"/>
</dbReference>
<dbReference type="AlphaFoldDB" id="A0A4P7D449"/>
<dbReference type="PROSITE" id="PS01124">
    <property type="entry name" value="HTH_ARAC_FAMILY_2"/>
    <property type="match status" value="1"/>
</dbReference>
<evidence type="ECO:0000259" key="4">
    <source>
        <dbReference type="PROSITE" id="PS01124"/>
    </source>
</evidence>
<dbReference type="PANTHER" id="PTHR46796">
    <property type="entry name" value="HTH-TYPE TRANSCRIPTIONAL ACTIVATOR RHAS-RELATED"/>
    <property type="match status" value="1"/>
</dbReference>
<dbReference type="InterPro" id="IPR018062">
    <property type="entry name" value="HTH_AraC-typ_CS"/>
</dbReference>
<dbReference type="InterPro" id="IPR009057">
    <property type="entry name" value="Homeodomain-like_sf"/>
</dbReference>
<protein>
    <submittedName>
        <fullName evidence="5">AraC family transcriptional regulator</fullName>
    </submittedName>
</protein>
<dbReference type="Pfam" id="PF12833">
    <property type="entry name" value="HTH_18"/>
    <property type="match status" value="1"/>
</dbReference>
<dbReference type="InterPro" id="IPR050204">
    <property type="entry name" value="AraC_XylS_family_regulators"/>
</dbReference>
<keyword evidence="2" id="KW-0238">DNA-binding</keyword>
<dbReference type="GO" id="GO:0003700">
    <property type="term" value="F:DNA-binding transcription factor activity"/>
    <property type="evidence" value="ECO:0007669"/>
    <property type="project" value="InterPro"/>
</dbReference>
<dbReference type="KEGG" id="ppai:E1956_30950"/>
<name>A0A4P7D449_9BURK</name>
<keyword evidence="1" id="KW-0805">Transcription regulation</keyword>
<proteinExistence type="predicted"/>
<evidence type="ECO:0000313" key="6">
    <source>
        <dbReference type="Proteomes" id="UP000295727"/>
    </source>
</evidence>
<dbReference type="SUPFAM" id="SSF46689">
    <property type="entry name" value="Homeodomain-like"/>
    <property type="match status" value="2"/>
</dbReference>
<dbReference type="PRINTS" id="PR00032">
    <property type="entry name" value="HTHARAC"/>
</dbReference>
<dbReference type="Proteomes" id="UP000295727">
    <property type="component" value="Chromosome 3"/>
</dbReference>
<dbReference type="PANTHER" id="PTHR46796:SF14">
    <property type="entry name" value="TRANSCRIPTIONAL REGULATORY PROTEIN"/>
    <property type="match status" value="1"/>
</dbReference>
<dbReference type="GO" id="GO:0043565">
    <property type="term" value="F:sequence-specific DNA binding"/>
    <property type="evidence" value="ECO:0007669"/>
    <property type="project" value="InterPro"/>
</dbReference>
<dbReference type="InterPro" id="IPR020449">
    <property type="entry name" value="Tscrpt_reg_AraC-type_HTH"/>
</dbReference>